<dbReference type="HOGENOM" id="CLU_108795_0_1_11"/>
<organism evidence="2 3">
    <name type="scientific">Beutenbergia cavernae (strain ATCC BAA-8 / DSM 12333 / CCUG 43141 / JCM 11478 / NBRC 16432 / NCIMB 13614 / HKI 0122)</name>
    <dbReference type="NCBI Taxonomy" id="471853"/>
    <lineage>
        <taxon>Bacteria</taxon>
        <taxon>Bacillati</taxon>
        <taxon>Actinomycetota</taxon>
        <taxon>Actinomycetes</taxon>
        <taxon>Micrococcales</taxon>
        <taxon>Beutenbergiaceae</taxon>
        <taxon>Beutenbergia</taxon>
    </lineage>
</organism>
<keyword evidence="3" id="KW-1185">Reference proteome</keyword>
<dbReference type="EMBL" id="CP001618">
    <property type="protein sequence ID" value="ACQ80691.1"/>
    <property type="molecule type" value="Genomic_DNA"/>
</dbReference>
<gene>
    <name evidence="2" type="ordered locus">Bcav_2441</name>
</gene>
<evidence type="ECO:0000256" key="1">
    <source>
        <dbReference type="SAM" id="MobiDB-lite"/>
    </source>
</evidence>
<name>C5BWM5_BEUC1</name>
<dbReference type="InterPro" id="IPR019660">
    <property type="entry name" value="Put_sensory_transdc_reg_YbjN"/>
</dbReference>
<feature type="region of interest" description="Disordered" evidence="1">
    <location>
        <begin position="1"/>
        <end position="22"/>
    </location>
</feature>
<dbReference type="OrthoDB" id="3256964at2"/>
<evidence type="ECO:0000313" key="2">
    <source>
        <dbReference type="EMBL" id="ACQ80691.1"/>
    </source>
</evidence>
<feature type="compositionally biased region" description="Polar residues" evidence="1">
    <location>
        <begin position="1"/>
        <end position="11"/>
    </location>
</feature>
<dbReference type="RefSeq" id="WP_015882931.1">
    <property type="nucleotide sequence ID" value="NC_012669.1"/>
</dbReference>
<accession>C5BWM5</accession>
<dbReference type="STRING" id="471853.Bcav_2441"/>
<reference evidence="2 3" key="1">
    <citation type="journal article" date="2009" name="Stand. Genomic Sci.">
        <title>Complete genome sequence of Beutenbergia cavernae type strain (HKI 0122).</title>
        <authorList>
            <person name="Land M."/>
            <person name="Pukall R."/>
            <person name="Abt B."/>
            <person name="Goker M."/>
            <person name="Rohde M."/>
            <person name="Glavina Del Rio T."/>
            <person name="Tice H."/>
            <person name="Copeland A."/>
            <person name="Cheng J.F."/>
            <person name="Lucas S."/>
            <person name="Chen F."/>
            <person name="Nolan M."/>
            <person name="Bruce D."/>
            <person name="Goodwin L."/>
            <person name="Pitluck S."/>
            <person name="Ivanova N."/>
            <person name="Mavromatis K."/>
            <person name="Ovchinnikova G."/>
            <person name="Pati A."/>
            <person name="Chen A."/>
            <person name="Palaniappan K."/>
            <person name="Hauser L."/>
            <person name="Chang Y.J."/>
            <person name="Jefferies C.C."/>
            <person name="Saunders E."/>
            <person name="Brettin T."/>
            <person name="Detter J.C."/>
            <person name="Han C."/>
            <person name="Chain P."/>
            <person name="Bristow J."/>
            <person name="Eisen J.A."/>
            <person name="Markowitz V."/>
            <person name="Hugenholtz P."/>
            <person name="Kyrpides N.C."/>
            <person name="Klenk H.P."/>
            <person name="Lapidus A."/>
        </authorList>
    </citation>
    <scope>NUCLEOTIDE SEQUENCE [LARGE SCALE GENOMIC DNA]</scope>
    <source>
        <strain evidence="3">ATCC BAA-8 / DSM 12333 / NBRC 16432</strain>
    </source>
</reference>
<proteinExistence type="predicted"/>
<dbReference type="Proteomes" id="UP000007962">
    <property type="component" value="Chromosome"/>
</dbReference>
<evidence type="ECO:0008006" key="4">
    <source>
        <dbReference type="Google" id="ProtNLM"/>
    </source>
</evidence>
<dbReference type="AlphaFoldDB" id="C5BWM5"/>
<protein>
    <recommendedName>
        <fullName evidence="4">Sensory transduction regulator</fullName>
    </recommendedName>
</protein>
<dbReference type="Pfam" id="PF10722">
    <property type="entry name" value="YbjN"/>
    <property type="match status" value="1"/>
</dbReference>
<evidence type="ECO:0000313" key="3">
    <source>
        <dbReference type="Proteomes" id="UP000007962"/>
    </source>
</evidence>
<sequence>MAGTQRGSAARTSGGVRPVTSERLEDHLRDRRLLVSRREDGVLLGEWQDMPFSIGLGGREDSVLQVRGRWPRLLPARAGAGLAQLINDWNRDRVLPKVYSVPEGDAVAVVAETNLGVRFGASDEQLTETITLALSVTAQFFAGLEASVPPAREES</sequence>
<dbReference type="eggNOG" id="ENOG5033379">
    <property type="taxonomic scope" value="Bacteria"/>
</dbReference>
<dbReference type="KEGG" id="bcv:Bcav_2441"/>